<sequence length="267" mass="29455">LMLPTPSTSHVSFDNVYEPAEDSFLLLNTLSSEKEKAFLRQRFRLDASSEKQSPSPLILEVGTGSGVVLAFVNAHANTLFGRSDLLTLGTDINSLACKAAAKTVEKAQRDIRSQPEKLLQPGIFLDVCNANLTTPLRLGSVDVLIFNPPYVPTEELPDLKQHALYNNSDTVEHTTTFERDSHLLALSYAGGADGMEVTDRLLEHLPNTLSPQRGVAYILLCAQNKPETVKQRIRAWPGGWQAETVGHSGKQGGWEKLQIIRIWRAAR</sequence>
<dbReference type="EMBL" id="JAWDJW010008403">
    <property type="protein sequence ID" value="KAK3060646.1"/>
    <property type="molecule type" value="Genomic_DNA"/>
</dbReference>
<keyword evidence="2" id="KW-1185">Reference proteome</keyword>
<accession>A0ACC3D2B0</accession>
<evidence type="ECO:0000313" key="1">
    <source>
        <dbReference type="EMBL" id="KAK3060646.1"/>
    </source>
</evidence>
<proteinExistence type="predicted"/>
<gene>
    <name evidence="1" type="ORF">LTS18_008073</name>
</gene>
<evidence type="ECO:0000313" key="2">
    <source>
        <dbReference type="Proteomes" id="UP001186974"/>
    </source>
</evidence>
<protein>
    <submittedName>
        <fullName evidence="1">Uncharacterized protein</fullName>
    </submittedName>
</protein>
<organism evidence="1 2">
    <name type="scientific">Coniosporium uncinatum</name>
    <dbReference type="NCBI Taxonomy" id="93489"/>
    <lineage>
        <taxon>Eukaryota</taxon>
        <taxon>Fungi</taxon>
        <taxon>Dikarya</taxon>
        <taxon>Ascomycota</taxon>
        <taxon>Pezizomycotina</taxon>
        <taxon>Dothideomycetes</taxon>
        <taxon>Dothideomycetes incertae sedis</taxon>
        <taxon>Coniosporium</taxon>
    </lineage>
</organism>
<name>A0ACC3D2B0_9PEZI</name>
<dbReference type="Proteomes" id="UP001186974">
    <property type="component" value="Unassembled WGS sequence"/>
</dbReference>
<comment type="caution">
    <text evidence="1">The sequence shown here is derived from an EMBL/GenBank/DDBJ whole genome shotgun (WGS) entry which is preliminary data.</text>
</comment>
<reference evidence="1" key="1">
    <citation type="submission" date="2024-09" db="EMBL/GenBank/DDBJ databases">
        <title>Black Yeasts Isolated from many extreme environments.</title>
        <authorList>
            <person name="Coleine C."/>
            <person name="Stajich J.E."/>
            <person name="Selbmann L."/>
        </authorList>
    </citation>
    <scope>NUCLEOTIDE SEQUENCE</scope>
    <source>
        <strain evidence="1">CCFEE 5737</strain>
    </source>
</reference>
<feature type="non-terminal residue" evidence="1">
    <location>
        <position position="1"/>
    </location>
</feature>